<sequence>VRSGTRGRVRDWAAAAYRQVPKRGRTWQNVAAGDRRTSSSYLV</sequence>
<protein>
    <submittedName>
        <fullName evidence="1">Uncharacterized protein</fullName>
    </submittedName>
</protein>
<reference evidence="1" key="1">
    <citation type="submission" date="2020-02" db="EMBL/GenBank/DDBJ databases">
        <authorList>
            <person name="Meier V. D."/>
        </authorList>
    </citation>
    <scope>NUCLEOTIDE SEQUENCE</scope>
    <source>
        <strain evidence="1">AVDCRST_MAG77</strain>
    </source>
</reference>
<evidence type="ECO:0000313" key="1">
    <source>
        <dbReference type="EMBL" id="CAA9209210.1"/>
    </source>
</evidence>
<feature type="non-terminal residue" evidence="1">
    <location>
        <position position="1"/>
    </location>
</feature>
<accession>A0A6J4H2B5</accession>
<gene>
    <name evidence="1" type="ORF">AVDCRST_MAG77-1926</name>
</gene>
<dbReference type="EMBL" id="CADCTC010000001">
    <property type="protein sequence ID" value="CAA9209210.1"/>
    <property type="molecule type" value="Genomic_DNA"/>
</dbReference>
<name>A0A6J4H2B5_9CHLR</name>
<organism evidence="1">
    <name type="scientific">uncultured Chloroflexota bacterium</name>
    <dbReference type="NCBI Taxonomy" id="166587"/>
    <lineage>
        <taxon>Bacteria</taxon>
        <taxon>Bacillati</taxon>
        <taxon>Chloroflexota</taxon>
        <taxon>environmental samples</taxon>
    </lineage>
</organism>
<feature type="non-terminal residue" evidence="1">
    <location>
        <position position="43"/>
    </location>
</feature>
<dbReference type="AlphaFoldDB" id="A0A6J4H2B5"/>
<proteinExistence type="predicted"/>